<evidence type="ECO:0000313" key="16">
    <source>
        <dbReference type="EMBL" id="VFD28990.1"/>
    </source>
</evidence>
<feature type="transmembrane region" description="Helical" evidence="9">
    <location>
        <begin position="209"/>
        <end position="228"/>
    </location>
</feature>
<evidence type="ECO:0000313" key="17">
    <source>
        <dbReference type="EMBL" id="VFD55896.1"/>
    </source>
</evidence>
<dbReference type="PATRIC" id="fig|1496.1371.peg.1573"/>
<feature type="transmembrane region" description="Helical" evidence="9">
    <location>
        <begin position="37"/>
        <end position="59"/>
    </location>
</feature>
<dbReference type="GO" id="GO:0005345">
    <property type="term" value="F:purine nucleobase transmembrane transporter activity"/>
    <property type="evidence" value="ECO:0007669"/>
    <property type="project" value="TreeGrafter"/>
</dbReference>
<dbReference type="InterPro" id="IPR006043">
    <property type="entry name" value="NCS2"/>
</dbReference>
<organism evidence="10">
    <name type="scientific">Clostridioides difficile</name>
    <name type="common">Peptoclostridium difficile</name>
    <dbReference type="NCBI Taxonomy" id="1496"/>
    <lineage>
        <taxon>Bacteria</taxon>
        <taxon>Bacillati</taxon>
        <taxon>Bacillota</taxon>
        <taxon>Clostridia</taxon>
        <taxon>Peptostreptococcales</taxon>
        <taxon>Peptostreptococcaceae</taxon>
        <taxon>Clostridioides</taxon>
    </lineage>
</organism>
<evidence type="ECO:0000313" key="14">
    <source>
        <dbReference type="EMBL" id="HBH2621809.1"/>
    </source>
</evidence>
<feature type="transmembrane region" description="Helical" evidence="9">
    <location>
        <begin position="336"/>
        <end position="355"/>
    </location>
</feature>
<feature type="transmembrane region" description="Helical" evidence="9">
    <location>
        <begin position="390"/>
        <end position="423"/>
    </location>
</feature>
<dbReference type="EMBL" id="LK932905">
    <property type="protein sequence ID" value="CDT03528.1"/>
    <property type="molecule type" value="Genomic_DNA"/>
</dbReference>
<accession>A0A031WB91</accession>
<dbReference type="PANTHER" id="PTHR43337:SF1">
    <property type="entry name" value="XANTHINE_URACIL PERMEASE C887.17-RELATED"/>
    <property type="match status" value="1"/>
</dbReference>
<keyword evidence="3 8" id="KW-0813">Transport</keyword>
<dbReference type="InterPro" id="IPR026033">
    <property type="entry name" value="Azg-like_bact_archaea"/>
</dbReference>
<dbReference type="EMBL" id="FUPS01000005">
    <property type="protein sequence ID" value="SJS34974.1"/>
    <property type="molecule type" value="Genomic_DNA"/>
</dbReference>
<evidence type="ECO:0000256" key="4">
    <source>
        <dbReference type="ARBA" id="ARBA00022475"/>
    </source>
</evidence>
<dbReference type="EMBL" id="DAEPXK010000053">
    <property type="protein sequence ID" value="HBH1543933.1"/>
    <property type="molecule type" value="Genomic_DNA"/>
</dbReference>
<name>A0A031WB91_CLODI</name>
<evidence type="ECO:0000256" key="2">
    <source>
        <dbReference type="ARBA" id="ARBA00005697"/>
    </source>
</evidence>
<keyword evidence="4 8" id="KW-1003">Cell membrane</keyword>
<dbReference type="Proteomes" id="UP000346772">
    <property type="component" value="Unassembled WGS sequence"/>
</dbReference>
<comment type="subcellular location">
    <subcellularLocation>
        <location evidence="1 8">Cell membrane</location>
        <topology evidence="1 8">Multi-pass membrane protein</topology>
    </subcellularLocation>
</comment>
<dbReference type="EMBL" id="CAADAN010000001">
    <property type="protein sequence ID" value="VFD28990.1"/>
    <property type="molecule type" value="Genomic_DNA"/>
</dbReference>
<dbReference type="PIRSF" id="PIRSF005353">
    <property type="entry name" value="PbuG"/>
    <property type="match status" value="1"/>
</dbReference>
<evidence type="ECO:0000256" key="8">
    <source>
        <dbReference type="PIRNR" id="PIRNR005353"/>
    </source>
</evidence>
<dbReference type="EMBL" id="LK932522">
    <property type="protein sequence ID" value="CDS88297.1"/>
    <property type="molecule type" value="Genomic_DNA"/>
</dbReference>
<dbReference type="InterPro" id="IPR045018">
    <property type="entry name" value="Azg-like"/>
</dbReference>
<evidence type="ECO:0000256" key="6">
    <source>
        <dbReference type="ARBA" id="ARBA00022989"/>
    </source>
</evidence>
<dbReference type="GO" id="GO:0005886">
    <property type="term" value="C:plasma membrane"/>
    <property type="evidence" value="ECO:0007669"/>
    <property type="project" value="UniProtKB-SubCell"/>
</dbReference>
<dbReference type="RefSeq" id="WP_003421552.1">
    <property type="nucleotide sequence ID" value="NZ_AP025558.1"/>
</dbReference>
<evidence type="ECO:0000256" key="9">
    <source>
        <dbReference type="SAM" id="Phobius"/>
    </source>
</evidence>
<protein>
    <submittedName>
        <fullName evidence="13 16">Permease</fullName>
    </submittedName>
    <submittedName>
        <fullName evidence="15">Probable adenine permease PurP</fullName>
    </submittedName>
    <submittedName>
        <fullName evidence="10">Putative permease</fullName>
    </submittedName>
</protein>
<evidence type="ECO:0000313" key="20">
    <source>
        <dbReference type="Proteomes" id="UP000411588"/>
    </source>
</evidence>
<dbReference type="EMBL" id="CAADAT010000029">
    <property type="protein sequence ID" value="VFD55896.1"/>
    <property type="molecule type" value="Genomic_DNA"/>
</dbReference>
<gene>
    <name evidence="15" type="primary">purP</name>
    <name evidence="12" type="ORF">BN1095_250018</name>
    <name evidence="10" type="ORF">BN1096_680023</name>
    <name evidence="11" type="ORF">BN1097_690013</name>
    <name evidence="13" type="ORF">KRM00_003468</name>
    <name evidence="14" type="ORF">KRQ00_003619</name>
    <name evidence="16" type="ORF">SAMEA1402399_00020</name>
    <name evidence="17" type="ORF">SAMEA1710456_03443</name>
    <name evidence="15" type="ORF">SAMEA3375112_01921</name>
</gene>
<evidence type="ECO:0000256" key="1">
    <source>
        <dbReference type="ARBA" id="ARBA00004651"/>
    </source>
</evidence>
<dbReference type="Proteomes" id="UP000879542">
    <property type="component" value="Unassembled WGS sequence"/>
</dbReference>
<feature type="transmembrane region" description="Helical" evidence="9">
    <location>
        <begin position="361"/>
        <end position="378"/>
    </location>
</feature>
<keyword evidence="5 8" id="KW-0812">Transmembrane</keyword>
<reference evidence="19 20" key="3">
    <citation type="submission" date="2019-02" db="EMBL/GenBank/DDBJ databases">
        <authorList>
            <consortium name="Pathogen Informatics"/>
        </authorList>
    </citation>
    <scope>NUCLEOTIDE SEQUENCE [LARGE SCALE GENOMIC DNA]</scope>
    <source>
        <strain evidence="17 19">078GUE027</strain>
        <strain evidence="20">clo34</strain>
        <strain evidence="16">Clo34</strain>
        <strain evidence="15 18">VRECD0157</strain>
    </source>
</reference>
<dbReference type="KEGG" id="pdf:CD630DERM_27040"/>
<evidence type="ECO:0000313" key="15">
    <source>
        <dbReference type="EMBL" id="SJS34974.1"/>
    </source>
</evidence>
<feature type="transmembrane region" description="Helical" evidence="9">
    <location>
        <begin position="113"/>
        <end position="137"/>
    </location>
</feature>
<keyword evidence="6 8" id="KW-1133">Transmembrane helix</keyword>
<comment type="similarity">
    <text evidence="2 8">Belongs to the nucleobase:cation symporter-2 (NCS2) (TC 2.A.40) family. Azg-like subfamily.</text>
</comment>
<evidence type="ECO:0000313" key="11">
    <source>
        <dbReference type="EMBL" id="CDS88853.1"/>
    </source>
</evidence>
<evidence type="ECO:0000313" key="10">
    <source>
        <dbReference type="EMBL" id="CDS88297.1"/>
    </source>
</evidence>
<keyword evidence="7 8" id="KW-0472">Membrane</keyword>
<dbReference type="Proteomes" id="UP000189137">
    <property type="component" value="Unassembled WGS sequence"/>
</dbReference>
<reference evidence="13" key="4">
    <citation type="submission" date="2021-06" db="EMBL/GenBank/DDBJ databases">
        <authorList>
            <consortium name="NCBI Pathogen Detection Project"/>
        </authorList>
    </citation>
    <scope>NUCLEOTIDE SEQUENCE</scope>
    <source>
        <strain evidence="14">Clostridioides</strain>
        <strain evidence="13">HN1000</strain>
    </source>
</reference>
<evidence type="ECO:0000313" key="18">
    <source>
        <dbReference type="Proteomes" id="UP000189137"/>
    </source>
</evidence>
<evidence type="ECO:0000256" key="3">
    <source>
        <dbReference type="ARBA" id="ARBA00022448"/>
    </source>
</evidence>
<feature type="transmembrane region" description="Helical" evidence="9">
    <location>
        <begin position="149"/>
        <end position="166"/>
    </location>
</feature>
<feature type="transmembrane region" description="Helical" evidence="9">
    <location>
        <begin position="248"/>
        <end position="268"/>
    </location>
</feature>
<evidence type="ECO:0000313" key="19">
    <source>
        <dbReference type="Proteomes" id="UP000346772"/>
    </source>
</evidence>
<evidence type="ECO:0000313" key="12">
    <source>
        <dbReference type="EMBL" id="CDT03528.1"/>
    </source>
</evidence>
<dbReference type="Proteomes" id="UP000878956">
    <property type="component" value="Unassembled WGS sequence"/>
</dbReference>
<dbReference type="GeneID" id="66355106"/>
<sequence length="447" mass="46917">MVPNTNNVQPGGNNSSLSFLDKMFKFSERGSSLKTEVIGGVTTFLTMAYIVFVNPAILSEAGMDKAALITVTILATAIGTLIFAILGNAPFALAPGMGLNAFFTYSLVIGAGIPWQTGLGVVFLSGCVFFTLAVTGLRKTIADAIPRELAVASSAGIGLFLAFVGLKNMGVIIANPDTIVSLADFTPTVLIALFALILMAILEYKKVKGGILISIVVATIISVIFGFVELPTAIISTPPSIAPVAFKLDIVGALKFSLIGPIFSFMFIDMFDSLAFLITCCKQMGLEDENGEIKDLGRMLYADVSSTLIGSFLGTSTVTTFGESASGIAAGARTGLASIVTAALFLATLIFTPLLGIVPTYAAAPALVMVGVFMFESIKQIDFADSKIAVPAFVTVLLMPLTYSISIGLCFGFISYIIMHVVAKETDKISITLWIIGLLAVVNLVLS</sequence>
<reference evidence="10" key="1">
    <citation type="submission" date="2014-07" db="EMBL/GenBank/DDBJ databases">
        <authorList>
            <person name="Monot Marc"/>
        </authorList>
    </citation>
    <scope>NUCLEOTIDE SEQUENCE</scope>
    <source>
        <strain evidence="12">7032989</strain>
        <strain evidence="11">7032994</strain>
    </source>
</reference>
<dbReference type="EMBL" id="DAEQIJ010000027">
    <property type="protein sequence ID" value="HBH2621809.1"/>
    <property type="molecule type" value="Genomic_DNA"/>
</dbReference>
<evidence type="ECO:0000256" key="7">
    <source>
        <dbReference type="ARBA" id="ARBA00023136"/>
    </source>
</evidence>
<feature type="transmembrane region" description="Helical" evidence="9">
    <location>
        <begin position="66"/>
        <end position="93"/>
    </location>
</feature>
<evidence type="ECO:0000313" key="13">
    <source>
        <dbReference type="EMBL" id="HBH1543933.1"/>
    </source>
</evidence>
<feature type="transmembrane region" description="Helical" evidence="9">
    <location>
        <begin position="178"/>
        <end position="202"/>
    </location>
</feature>
<dbReference type="AlphaFoldDB" id="A0A031WB91"/>
<reference evidence="13" key="2">
    <citation type="journal article" date="2018" name="Genome Biol.">
        <title>SKESA: strategic k-mer extension for scrupulous assemblies.</title>
        <authorList>
            <person name="Souvorov A."/>
            <person name="Agarwala R."/>
            <person name="Lipman D.J."/>
        </authorList>
    </citation>
    <scope>NUCLEOTIDE SEQUENCE</scope>
    <source>
        <strain evidence="14">Clostridioides</strain>
        <strain evidence="13">HN1000</strain>
    </source>
</reference>
<dbReference type="PANTHER" id="PTHR43337">
    <property type="entry name" value="XANTHINE/URACIL PERMEASE C887.17-RELATED"/>
    <property type="match status" value="1"/>
</dbReference>
<dbReference type="Pfam" id="PF00860">
    <property type="entry name" value="Xan_ur_permease"/>
    <property type="match status" value="1"/>
</dbReference>
<dbReference type="Proteomes" id="UP000411588">
    <property type="component" value="Unassembled WGS sequence"/>
</dbReference>
<evidence type="ECO:0000256" key="5">
    <source>
        <dbReference type="ARBA" id="ARBA00022692"/>
    </source>
</evidence>
<dbReference type="EMBL" id="LK932408">
    <property type="protein sequence ID" value="CDS88853.1"/>
    <property type="molecule type" value="Genomic_DNA"/>
</dbReference>
<feature type="transmembrane region" description="Helical" evidence="9">
    <location>
        <begin position="429"/>
        <end position="446"/>
    </location>
</feature>
<proteinExistence type="inferred from homology"/>